<dbReference type="Pfam" id="PF00206">
    <property type="entry name" value="Lyase_1"/>
    <property type="match status" value="1"/>
</dbReference>
<sequence>MDGADYGVLAPAWAGTAAASLSSDTAFVQAMLDVEAAWVQVQADASLCSAEDAQAVHSVASVERYDLALLASRTPDGANALIPLLGMMRELLARDGAPQTASSALHRGATSQDIIDSALMLVLSKTMAQTLADLRSAADGLARLAQAHLSTVCIARSLTQHALPTTFGWKAASWLSAIVDAEKQLDTASRQLRLQWGGAVGTLASLEQFLDGAGGTKASSQQLSSQLARVLGLQDPGTPWHTNRMPILQLGSALGAAIAALGTFGADVLTSSRPEIGELSEPRETGKGGSSAMPQKQNPVRSVLLRNAAFSAPGLLSTLFTAAGTAVDERPDGGWHAEWGALRELARLGAGAAFHAAFLANGLGVNLPAIARNLALGGDAVLSERLASVLAPLVDGGKAAIQKLVRRSLDEELSLHELLRSQIPADRLGDAELAELFDPAGYLGAADRFTTTVLADYSARKEQWQSQN</sequence>
<proteinExistence type="inferred from homology"/>
<dbReference type="OrthoDB" id="9768878at2"/>
<dbReference type="Proteomes" id="UP001060018">
    <property type="component" value="Chromosome"/>
</dbReference>
<dbReference type="Proteomes" id="UP000320717">
    <property type="component" value="Chromosome"/>
</dbReference>
<dbReference type="EMBL" id="CP042260">
    <property type="protein sequence ID" value="QDY68119.1"/>
    <property type="molecule type" value="Genomic_DNA"/>
</dbReference>
<evidence type="ECO:0000256" key="2">
    <source>
        <dbReference type="ARBA" id="ARBA00034772"/>
    </source>
</evidence>
<reference evidence="6" key="2">
    <citation type="journal article" date="2022" name="Pest Manag. Sci.">
        <title>Glutamicibacter halophytocola-mediated host fitness of potato tuber moth on Solanaceae crops.</title>
        <authorList>
            <person name="Wang W."/>
            <person name="Xiao G."/>
            <person name="Du G."/>
            <person name="Chang L."/>
            <person name="Yang Y."/>
            <person name="Ye J."/>
            <person name="Chen B."/>
        </authorList>
    </citation>
    <scope>NUCLEOTIDE SEQUENCE</scope>
    <source>
        <strain evidence="6">S2</strain>
    </source>
</reference>
<dbReference type="InterPro" id="IPR022761">
    <property type="entry name" value="Fumarate_lyase_N"/>
</dbReference>
<evidence type="ECO:0000313" key="5">
    <source>
        <dbReference type="EMBL" id="QDY68119.1"/>
    </source>
</evidence>
<dbReference type="Gene3D" id="1.10.40.30">
    <property type="entry name" value="Fumarase/aspartase (C-terminal domain)"/>
    <property type="match status" value="1"/>
</dbReference>
<reference evidence="5 7" key="1">
    <citation type="submission" date="2019-07" db="EMBL/GenBank/DDBJ databases">
        <title>Complete Genome Sequence of drought tolerant Plant Growth-Promoting Rhizobacterium Glutamicibacter halophytocola DR408.</title>
        <authorList>
            <person name="Nishu S.D."/>
            <person name="Lee T.K."/>
        </authorList>
    </citation>
    <scope>NUCLEOTIDE SEQUENCE [LARGE SCALE GENOMIC DNA]</scope>
    <source>
        <strain evidence="5 7">DR408</strain>
    </source>
</reference>
<dbReference type="PRINTS" id="PR00149">
    <property type="entry name" value="FUMRATELYASE"/>
</dbReference>
<evidence type="ECO:0000313" key="6">
    <source>
        <dbReference type="EMBL" id="UUX60696.1"/>
    </source>
</evidence>
<dbReference type="PROSITE" id="PS00163">
    <property type="entry name" value="FUMARATE_LYASES"/>
    <property type="match status" value="1"/>
</dbReference>
<dbReference type="InterPro" id="IPR020557">
    <property type="entry name" value="Fumarate_lyase_CS"/>
</dbReference>
<dbReference type="InterPro" id="IPR000362">
    <property type="entry name" value="Fumarate_lyase_fam"/>
</dbReference>
<evidence type="ECO:0000313" key="8">
    <source>
        <dbReference type="Proteomes" id="UP001060018"/>
    </source>
</evidence>
<dbReference type="InterPro" id="IPR019468">
    <property type="entry name" value="AdenyloSucc_lyase_C"/>
</dbReference>
<dbReference type="Gene3D" id="1.20.200.10">
    <property type="entry name" value="Fumarase/aspartase (Central domain)"/>
    <property type="match status" value="1"/>
</dbReference>
<keyword evidence="7" id="KW-1185">Reference proteome</keyword>
<name>A0A5B8I4M9_9MICC</name>
<comment type="similarity">
    <text evidence="2">Belongs to the class-II fumarase/aspartase family.</text>
</comment>
<protein>
    <submittedName>
        <fullName evidence="5">3-carboxy-cis,cis-muconate cycloisomerase</fullName>
    </submittedName>
    <submittedName>
        <fullName evidence="6">Lyase family protein</fullName>
    </submittedName>
</protein>
<accession>A0A5B8I4M9</accession>
<gene>
    <name evidence="5" type="ORF">FQA45_13725</name>
    <name evidence="6" type="ORF">NUH22_02135</name>
</gene>
<dbReference type="SMART" id="SM00998">
    <property type="entry name" value="ADSL_C"/>
    <property type="match status" value="1"/>
</dbReference>
<evidence type="ECO:0000313" key="7">
    <source>
        <dbReference type="Proteomes" id="UP000320717"/>
    </source>
</evidence>
<dbReference type="InterPro" id="IPR008948">
    <property type="entry name" value="L-Aspartase-like"/>
</dbReference>
<organism evidence="6 8">
    <name type="scientific">Glutamicibacter halophytocola</name>
    <dbReference type="NCBI Taxonomy" id="1933880"/>
    <lineage>
        <taxon>Bacteria</taxon>
        <taxon>Bacillati</taxon>
        <taxon>Actinomycetota</taxon>
        <taxon>Actinomycetes</taxon>
        <taxon>Micrococcales</taxon>
        <taxon>Micrococcaceae</taxon>
        <taxon>Glutamicibacter</taxon>
    </lineage>
</organism>
<dbReference type="RefSeq" id="WP_146278259.1">
    <property type="nucleotide sequence ID" value="NZ_CP042260.1"/>
</dbReference>
<dbReference type="PANTHER" id="PTHR43172:SF2">
    <property type="entry name" value="ADENYLOSUCCINATE LYASE C-TERMINAL DOMAIN-CONTAINING PROTEIN"/>
    <property type="match status" value="1"/>
</dbReference>
<evidence type="ECO:0000256" key="1">
    <source>
        <dbReference type="ARBA" id="ARBA00023239"/>
    </source>
</evidence>
<dbReference type="GO" id="GO:0016829">
    <property type="term" value="F:lyase activity"/>
    <property type="evidence" value="ECO:0007669"/>
    <property type="project" value="UniProtKB-KW"/>
</dbReference>
<evidence type="ECO:0000256" key="3">
    <source>
        <dbReference type="SAM" id="MobiDB-lite"/>
    </source>
</evidence>
<keyword evidence="1 6" id="KW-0456">Lyase</keyword>
<evidence type="ECO:0000259" key="4">
    <source>
        <dbReference type="SMART" id="SM00998"/>
    </source>
</evidence>
<dbReference type="AlphaFoldDB" id="A0A5B8I4M9"/>
<dbReference type="SUPFAM" id="SSF48557">
    <property type="entry name" value="L-aspartase-like"/>
    <property type="match status" value="1"/>
</dbReference>
<feature type="region of interest" description="Disordered" evidence="3">
    <location>
        <begin position="274"/>
        <end position="297"/>
    </location>
</feature>
<feature type="domain" description="Adenylosuccinate lyase C-terminal" evidence="4">
    <location>
        <begin position="378"/>
        <end position="454"/>
    </location>
</feature>
<dbReference type="EMBL" id="CP102487">
    <property type="protein sequence ID" value="UUX60696.1"/>
    <property type="molecule type" value="Genomic_DNA"/>
</dbReference>
<dbReference type="PANTHER" id="PTHR43172">
    <property type="entry name" value="ADENYLOSUCCINATE LYASE"/>
    <property type="match status" value="1"/>
</dbReference>